<reference evidence="2" key="1">
    <citation type="submission" date="2020-03" db="EMBL/GenBank/DDBJ databases">
        <authorList>
            <person name="Weist P."/>
        </authorList>
    </citation>
    <scope>NUCLEOTIDE SEQUENCE</scope>
</reference>
<dbReference type="AlphaFoldDB" id="A0A9N7VQ77"/>
<dbReference type="GO" id="GO:1990716">
    <property type="term" value="C:axonemal central apparatus"/>
    <property type="evidence" value="ECO:0007669"/>
    <property type="project" value="TreeGrafter"/>
</dbReference>
<dbReference type="GO" id="GO:0005576">
    <property type="term" value="C:extracellular region"/>
    <property type="evidence" value="ECO:0007669"/>
    <property type="project" value="GOC"/>
</dbReference>
<evidence type="ECO:0000313" key="2">
    <source>
        <dbReference type="EMBL" id="CAB1452350.1"/>
    </source>
</evidence>
<feature type="region of interest" description="Disordered" evidence="1">
    <location>
        <begin position="150"/>
        <end position="195"/>
    </location>
</feature>
<keyword evidence="3" id="KW-1185">Reference proteome</keyword>
<comment type="caution">
    <text evidence="2">The sequence shown here is derived from an EMBL/GenBank/DDBJ whole genome shotgun (WGS) entry which is preliminary data.</text>
</comment>
<dbReference type="GO" id="GO:1904158">
    <property type="term" value="P:axonemal central apparatus assembly"/>
    <property type="evidence" value="ECO:0007669"/>
    <property type="project" value="TreeGrafter"/>
</dbReference>
<dbReference type="InterPro" id="IPR026173">
    <property type="entry name" value="SPAG17"/>
</dbReference>
<accession>A0A9N7VQ77</accession>
<feature type="compositionally biased region" description="Basic residues" evidence="1">
    <location>
        <begin position="1"/>
        <end position="11"/>
    </location>
</feature>
<dbReference type="PANTHER" id="PTHR21963">
    <property type="entry name" value="PF6"/>
    <property type="match status" value="1"/>
</dbReference>
<dbReference type="PANTHER" id="PTHR21963:SF1">
    <property type="entry name" value="SPERM-ASSOCIATED ANTIGEN 17"/>
    <property type="match status" value="1"/>
</dbReference>
<dbReference type="EMBL" id="CADEAL010004125">
    <property type="protein sequence ID" value="CAB1452350.1"/>
    <property type="molecule type" value="Genomic_DNA"/>
</dbReference>
<sequence>MPPKASKKNSAKKPNVDGEEPANPNWEAGLTEAQFEEDSWRACVSFVVGRRLEVDELIQALAVQPSQRKLFTSLTLDSTIAMIQDLGNPKSKRKDDTPMFYEVTESAKLLLDAGEEIPCELMAKILKFQLLQVKTNDQQRRVAEQALEEMAKAGSTPVKKGPDKKGKGPPPTEKKTKLKRREEVEPTTFIDDEPDDGPQHYILLLGFHQPHLIWDP</sequence>
<proteinExistence type="predicted"/>
<dbReference type="GO" id="GO:0003351">
    <property type="term" value="P:epithelial cilium movement involved in extracellular fluid movement"/>
    <property type="evidence" value="ECO:0007669"/>
    <property type="project" value="TreeGrafter"/>
</dbReference>
<name>A0A9N7VQ77_PLEPL</name>
<protein>
    <submittedName>
        <fullName evidence="2">Uncharacterized protein</fullName>
    </submittedName>
</protein>
<gene>
    <name evidence="2" type="ORF">PLEPLA_LOCUS40090</name>
</gene>
<feature type="region of interest" description="Disordered" evidence="1">
    <location>
        <begin position="1"/>
        <end position="29"/>
    </location>
</feature>
<organism evidence="2 3">
    <name type="scientific">Pleuronectes platessa</name>
    <name type="common">European plaice</name>
    <dbReference type="NCBI Taxonomy" id="8262"/>
    <lineage>
        <taxon>Eukaryota</taxon>
        <taxon>Metazoa</taxon>
        <taxon>Chordata</taxon>
        <taxon>Craniata</taxon>
        <taxon>Vertebrata</taxon>
        <taxon>Euteleostomi</taxon>
        <taxon>Actinopterygii</taxon>
        <taxon>Neopterygii</taxon>
        <taxon>Teleostei</taxon>
        <taxon>Neoteleostei</taxon>
        <taxon>Acanthomorphata</taxon>
        <taxon>Carangaria</taxon>
        <taxon>Pleuronectiformes</taxon>
        <taxon>Pleuronectoidei</taxon>
        <taxon>Pleuronectidae</taxon>
        <taxon>Pleuronectes</taxon>
    </lineage>
</organism>
<feature type="compositionally biased region" description="Basic and acidic residues" evidence="1">
    <location>
        <begin position="160"/>
        <end position="184"/>
    </location>
</feature>
<dbReference type="Proteomes" id="UP001153269">
    <property type="component" value="Unassembled WGS sequence"/>
</dbReference>
<evidence type="ECO:0000313" key="3">
    <source>
        <dbReference type="Proteomes" id="UP001153269"/>
    </source>
</evidence>
<evidence type="ECO:0000256" key="1">
    <source>
        <dbReference type="SAM" id="MobiDB-lite"/>
    </source>
</evidence>